<proteinExistence type="predicted"/>
<keyword evidence="9" id="KW-0472">Membrane</keyword>
<dbReference type="GO" id="GO:0005509">
    <property type="term" value="F:calcium ion binding"/>
    <property type="evidence" value="ECO:0007669"/>
    <property type="project" value="UniProtKB-ARBA"/>
</dbReference>
<dbReference type="EC" id="2.7.13.3" evidence="4"/>
<reference evidence="12 13" key="2">
    <citation type="journal article" date="2010" name="Stand. Genomic Sci.">
        <title>Complete genome sequence of Gordonia bronchialis type strain (3410).</title>
        <authorList>
            <person name="Ivanova N."/>
            <person name="Sikorski J."/>
            <person name="Jando M."/>
            <person name="Lapidus A."/>
            <person name="Nolan M."/>
            <person name="Lucas S."/>
            <person name="Del Rio T.G."/>
            <person name="Tice H."/>
            <person name="Copeland A."/>
            <person name="Cheng J.F."/>
            <person name="Chen F."/>
            <person name="Bruce D."/>
            <person name="Goodwin L."/>
            <person name="Pitluck S."/>
            <person name="Mavromatis K."/>
            <person name="Ovchinnikova G."/>
            <person name="Pati A."/>
            <person name="Chen A."/>
            <person name="Palaniappan K."/>
            <person name="Land M."/>
            <person name="Hauser L."/>
            <person name="Chang Y.J."/>
            <person name="Jeffries C.D."/>
            <person name="Chain P."/>
            <person name="Saunders E."/>
            <person name="Han C."/>
            <person name="Detter J.C."/>
            <person name="Brettin T."/>
            <person name="Rohde M."/>
            <person name="Goker M."/>
            <person name="Bristow J."/>
            <person name="Eisen J.A."/>
            <person name="Markowitz V."/>
            <person name="Hugenholtz P."/>
            <person name="Klenk H.P."/>
            <person name="Kyrpides N.C."/>
        </authorList>
    </citation>
    <scope>NUCLEOTIDE SEQUENCE [LARGE SCALE GENOMIC DNA]</scope>
    <source>
        <strain evidence="13">ATCC 25592 / DSM 43247 / BCRC 13721 / JCM 3198 / KCTC 3076 / NBRC 16047 / NCTC 10667</strain>
    </source>
</reference>
<evidence type="ECO:0000256" key="6">
    <source>
        <dbReference type="ARBA" id="ARBA00022679"/>
    </source>
</evidence>
<keyword evidence="13" id="KW-1185">Reference proteome</keyword>
<comment type="catalytic activity">
    <reaction evidence="1">
        <text>ATP + protein L-histidine = ADP + protein N-phospho-L-histidine.</text>
        <dbReference type="EC" id="2.7.13.3"/>
    </reaction>
</comment>
<dbReference type="Gene3D" id="3.30.565.10">
    <property type="entry name" value="Histidine kinase-like ATPase, C-terminal domain"/>
    <property type="match status" value="1"/>
</dbReference>
<protein>
    <recommendedName>
        <fullName evidence="10">Sensor-like histidine kinase SenX3</fullName>
        <ecNumber evidence="4">2.7.13.3</ecNumber>
    </recommendedName>
</protein>
<dbReference type="InterPro" id="IPR005467">
    <property type="entry name" value="His_kinase_dom"/>
</dbReference>
<dbReference type="PROSITE" id="PS50109">
    <property type="entry name" value="HIS_KIN"/>
    <property type="match status" value="1"/>
</dbReference>
<dbReference type="InterPro" id="IPR036890">
    <property type="entry name" value="HATPase_C_sf"/>
</dbReference>
<dbReference type="GO" id="GO:0000155">
    <property type="term" value="F:phosphorelay sensor kinase activity"/>
    <property type="evidence" value="ECO:0007669"/>
    <property type="project" value="InterPro"/>
</dbReference>
<dbReference type="SMART" id="SM00387">
    <property type="entry name" value="HATPase_c"/>
    <property type="match status" value="1"/>
</dbReference>
<dbReference type="GO" id="GO:0005524">
    <property type="term" value="F:ATP binding"/>
    <property type="evidence" value="ECO:0007669"/>
    <property type="project" value="UniProtKB-KW"/>
</dbReference>
<evidence type="ECO:0000259" key="11">
    <source>
        <dbReference type="PROSITE" id="PS50109"/>
    </source>
</evidence>
<name>D0L483_GORB4</name>
<dbReference type="Proteomes" id="UP000001219">
    <property type="component" value="Chromosome"/>
</dbReference>
<dbReference type="SUPFAM" id="SSF47384">
    <property type="entry name" value="Homodimeric domain of signal transducing histidine kinase"/>
    <property type="match status" value="1"/>
</dbReference>
<evidence type="ECO:0000313" key="12">
    <source>
        <dbReference type="EMBL" id="ACY20307.1"/>
    </source>
</evidence>
<dbReference type="SUPFAM" id="SSF55874">
    <property type="entry name" value="ATPase domain of HSP90 chaperone/DNA topoisomerase II/histidine kinase"/>
    <property type="match status" value="1"/>
</dbReference>
<evidence type="ECO:0000256" key="3">
    <source>
        <dbReference type="ARBA" id="ARBA00004236"/>
    </source>
</evidence>
<keyword evidence="5" id="KW-0597">Phosphoprotein</keyword>
<dbReference type="AlphaFoldDB" id="D0L483"/>
<dbReference type="InterPro" id="IPR003661">
    <property type="entry name" value="HisK_dim/P_dom"/>
</dbReference>
<keyword evidence="7" id="KW-0418">Kinase</keyword>
<dbReference type="GO" id="GO:0005886">
    <property type="term" value="C:plasma membrane"/>
    <property type="evidence" value="ECO:0007669"/>
    <property type="project" value="UniProtKB-SubCell"/>
</dbReference>
<dbReference type="RefSeq" id="WP_012832886.1">
    <property type="nucleotide sequence ID" value="NC_013441.1"/>
</dbReference>
<dbReference type="Pfam" id="PF00512">
    <property type="entry name" value="HisKA"/>
    <property type="match status" value="1"/>
</dbReference>
<comment type="subcellular location">
    <subcellularLocation>
        <location evidence="3">Cell membrane</location>
    </subcellularLocation>
</comment>
<dbReference type="Pfam" id="PF02518">
    <property type="entry name" value="HATPase_c"/>
    <property type="match status" value="1"/>
</dbReference>
<evidence type="ECO:0000256" key="8">
    <source>
        <dbReference type="ARBA" id="ARBA00023012"/>
    </source>
</evidence>
<evidence type="ECO:0000256" key="9">
    <source>
        <dbReference type="ARBA" id="ARBA00023136"/>
    </source>
</evidence>
<dbReference type="CDD" id="cd00075">
    <property type="entry name" value="HATPase"/>
    <property type="match status" value="1"/>
</dbReference>
<dbReference type="GO" id="GO:0016036">
    <property type="term" value="P:cellular response to phosphate starvation"/>
    <property type="evidence" value="ECO:0007669"/>
    <property type="project" value="TreeGrafter"/>
</dbReference>
<dbReference type="HOGENOM" id="CLU_000445_89_2_11"/>
<accession>D0L483</accession>
<dbReference type="CDD" id="cd00082">
    <property type="entry name" value="HisKA"/>
    <property type="match status" value="1"/>
</dbReference>
<dbReference type="KEGG" id="gbr:Gbro_0996"/>
<dbReference type="PANTHER" id="PTHR45453">
    <property type="entry name" value="PHOSPHATE REGULON SENSOR PROTEIN PHOR"/>
    <property type="match status" value="1"/>
</dbReference>
<feature type="domain" description="Histidine kinase" evidence="11">
    <location>
        <begin position="215"/>
        <end position="434"/>
    </location>
</feature>
<keyword evidence="12" id="KW-0067">ATP-binding</keyword>
<dbReference type="PRINTS" id="PR00344">
    <property type="entry name" value="BCTRLSENSOR"/>
</dbReference>
<comment type="cofactor">
    <cofactor evidence="2">
        <name>a divalent metal cation</name>
        <dbReference type="ChEBI" id="CHEBI:60240"/>
    </cofactor>
</comment>
<dbReference type="GO" id="GO:0004721">
    <property type="term" value="F:phosphoprotein phosphatase activity"/>
    <property type="evidence" value="ECO:0007669"/>
    <property type="project" value="TreeGrafter"/>
</dbReference>
<keyword evidence="12" id="KW-0547">Nucleotide-binding</keyword>
<evidence type="ECO:0000256" key="5">
    <source>
        <dbReference type="ARBA" id="ARBA00022553"/>
    </source>
</evidence>
<evidence type="ECO:0000256" key="10">
    <source>
        <dbReference type="ARBA" id="ARBA00039401"/>
    </source>
</evidence>
<dbReference type="Gene3D" id="1.10.287.130">
    <property type="match status" value="1"/>
</dbReference>
<dbReference type="FunFam" id="3.30.565.10:FF:000006">
    <property type="entry name" value="Sensor histidine kinase WalK"/>
    <property type="match status" value="1"/>
</dbReference>
<gene>
    <name evidence="12" type="ordered locus">Gbro_0996</name>
</gene>
<dbReference type="eggNOG" id="COG5002">
    <property type="taxonomic scope" value="Bacteria"/>
</dbReference>
<reference evidence="13" key="1">
    <citation type="submission" date="2009-10" db="EMBL/GenBank/DDBJ databases">
        <title>The complete chromosome of Gordonia bronchialis DSM 43247.</title>
        <authorList>
            <consortium name="US DOE Joint Genome Institute (JGI-PGF)"/>
            <person name="Lucas S."/>
            <person name="Copeland A."/>
            <person name="Lapidus A."/>
            <person name="Glavina del Rio T."/>
            <person name="Dalin E."/>
            <person name="Tice H."/>
            <person name="Bruce D."/>
            <person name="Goodwin L."/>
            <person name="Pitluck S."/>
            <person name="Kyrpides N."/>
            <person name="Mavromatis K."/>
            <person name="Ivanova N."/>
            <person name="Ovchinnikova G."/>
            <person name="Saunders E."/>
            <person name="Brettin T."/>
            <person name="Detter J.C."/>
            <person name="Han C."/>
            <person name="Larimer F."/>
            <person name="Land M."/>
            <person name="Hauser L."/>
            <person name="Markowitz V."/>
            <person name="Cheng J.-F."/>
            <person name="Hugenholtz P."/>
            <person name="Woyke T."/>
            <person name="Wu D."/>
            <person name="Jando M."/>
            <person name="Schneider S."/>
            <person name="Goeker M."/>
            <person name="Klenk H.-P."/>
            <person name="Eisen J.A."/>
        </authorList>
    </citation>
    <scope>NUCLEOTIDE SEQUENCE [LARGE SCALE GENOMIC DNA]</scope>
    <source>
        <strain evidence="13">ATCC 25592 / DSM 43247 / BCRC 13721 / JCM 3198 / KCTC 3076 / NBRC 16047 / NCTC 10667</strain>
    </source>
</reference>
<keyword evidence="6" id="KW-0808">Transferase</keyword>
<dbReference type="FunFam" id="1.10.287.130:FF:000001">
    <property type="entry name" value="Two-component sensor histidine kinase"/>
    <property type="match status" value="1"/>
</dbReference>
<evidence type="ECO:0000256" key="1">
    <source>
        <dbReference type="ARBA" id="ARBA00000085"/>
    </source>
</evidence>
<dbReference type="STRING" id="526226.Gbro_0996"/>
<evidence type="ECO:0000256" key="2">
    <source>
        <dbReference type="ARBA" id="ARBA00001968"/>
    </source>
</evidence>
<dbReference type="InterPro" id="IPR036097">
    <property type="entry name" value="HisK_dim/P_sf"/>
</dbReference>
<keyword evidence="8" id="KW-0902">Two-component regulatory system</keyword>
<dbReference type="InterPro" id="IPR003594">
    <property type="entry name" value="HATPase_dom"/>
</dbReference>
<sequence>MFVAFVAAAIVIALVVGIVVGRLVVAPRFPGRRPAVAVSSTQDSDATTSTTARTKELVFERADAPRAVPDSAELRISDVRATTDDGRMTRAGLLSLIVSNTETAVAVVDEFRDVVLYSHRAVDLGMVRDQLLADAVWEAAKDVLDTEEQRRFEFSPPASSLGFVSTGRTRKPAVESVRCLARLVAHQGERYAVVYGQDDTEHMRVEATRRDFVANVSHELKTPVGAIGLLAEAMLESADDADSVQHFGRRVVAESARMGNMVSELIALSRLQGGETAEFTSVDVDALIDDAIESATIAAEAAAIAMRADDPIGVTVRGDRTLLLTALNNLIANAISYSPAATTVSISRRVTRVDGRPMVAIAVTDRGIGIAPDDQQRVFERFFRVDQARSRMTGGTGLGLAIVKHVAANHGGVIKLWSKPGTGSTFTLCIPEDLSDAAWIDEVHGTDAHAAAELPPGLVDPESAAVTITSHEPDPQQPTEGNR</sequence>
<dbReference type="EMBL" id="CP001802">
    <property type="protein sequence ID" value="ACY20307.1"/>
    <property type="molecule type" value="Genomic_DNA"/>
</dbReference>
<evidence type="ECO:0000313" key="13">
    <source>
        <dbReference type="Proteomes" id="UP000001219"/>
    </source>
</evidence>
<organism evidence="12 13">
    <name type="scientific">Gordonia bronchialis (strain ATCC 25592 / DSM 43247 / BCRC 13721 / JCM 3198 / KCTC 3076 / NBRC 16047 / NCTC 10667)</name>
    <name type="common">Rhodococcus bronchialis</name>
    <dbReference type="NCBI Taxonomy" id="526226"/>
    <lineage>
        <taxon>Bacteria</taxon>
        <taxon>Bacillati</taxon>
        <taxon>Actinomycetota</taxon>
        <taxon>Actinomycetes</taxon>
        <taxon>Mycobacteriales</taxon>
        <taxon>Gordoniaceae</taxon>
        <taxon>Gordonia</taxon>
    </lineage>
</organism>
<evidence type="ECO:0000256" key="4">
    <source>
        <dbReference type="ARBA" id="ARBA00012438"/>
    </source>
</evidence>
<dbReference type="PANTHER" id="PTHR45453:SF1">
    <property type="entry name" value="PHOSPHATE REGULON SENSOR PROTEIN PHOR"/>
    <property type="match status" value="1"/>
</dbReference>
<evidence type="ECO:0000256" key="7">
    <source>
        <dbReference type="ARBA" id="ARBA00022777"/>
    </source>
</evidence>
<dbReference type="InterPro" id="IPR050351">
    <property type="entry name" value="BphY/WalK/GraS-like"/>
</dbReference>
<dbReference type="InterPro" id="IPR004358">
    <property type="entry name" value="Sig_transdc_His_kin-like_C"/>
</dbReference>
<dbReference type="SMART" id="SM00388">
    <property type="entry name" value="HisKA"/>
    <property type="match status" value="1"/>
</dbReference>